<evidence type="ECO:0000256" key="6">
    <source>
        <dbReference type="SAM" id="MobiDB-lite"/>
    </source>
</evidence>
<evidence type="ECO:0000313" key="9">
    <source>
        <dbReference type="Proteomes" id="UP000032180"/>
    </source>
</evidence>
<dbReference type="eggNOG" id="KOG1187">
    <property type="taxonomic scope" value="Eukaryota"/>
</dbReference>
<reference evidence="9" key="2">
    <citation type="submission" date="2013-12" db="EMBL/GenBank/DDBJ databases">
        <authorList>
            <person name="Yu Y."/>
            <person name="Lee S."/>
            <person name="de Baynast K."/>
            <person name="Wissotski M."/>
            <person name="Liu L."/>
            <person name="Talag J."/>
            <person name="Goicoechea J."/>
            <person name="Angelova A."/>
            <person name="Jetty R."/>
            <person name="Kudrna D."/>
            <person name="Golser W."/>
            <person name="Rivera L."/>
            <person name="Zhang J."/>
            <person name="Wing R."/>
        </authorList>
    </citation>
    <scope>NUCLEOTIDE SEQUENCE</scope>
</reference>
<dbReference type="Proteomes" id="UP000032180">
    <property type="component" value="Chromosome 3"/>
</dbReference>
<dbReference type="Gramene" id="LPERR03G34450.1">
    <property type="protein sequence ID" value="LPERR03G34450.1"/>
    <property type="gene ID" value="LPERR03G34450"/>
</dbReference>
<keyword evidence="4 5" id="KW-0067">ATP-binding</keyword>
<dbReference type="Pfam" id="PF00069">
    <property type="entry name" value="Pkinase"/>
    <property type="match status" value="1"/>
</dbReference>
<dbReference type="Gene3D" id="3.40.50.620">
    <property type="entry name" value="HUPs"/>
    <property type="match status" value="1"/>
</dbReference>
<evidence type="ECO:0000256" key="3">
    <source>
        <dbReference type="ARBA" id="ARBA00022777"/>
    </source>
</evidence>
<dbReference type="GO" id="GO:0004672">
    <property type="term" value="F:protein kinase activity"/>
    <property type="evidence" value="ECO:0007669"/>
    <property type="project" value="InterPro"/>
</dbReference>
<name>A0A0D9W170_9ORYZ</name>
<dbReference type="InterPro" id="IPR000719">
    <property type="entry name" value="Prot_kinase_dom"/>
</dbReference>
<dbReference type="Gene3D" id="1.10.510.10">
    <property type="entry name" value="Transferase(Phosphotransferase) domain 1"/>
    <property type="match status" value="1"/>
</dbReference>
<dbReference type="FunFam" id="3.30.200.20:FF:000268">
    <property type="entry name" value="probable receptor-like serine/threonine-protein kinase At5g57670"/>
    <property type="match status" value="1"/>
</dbReference>
<feature type="compositionally biased region" description="Polar residues" evidence="6">
    <location>
        <begin position="423"/>
        <end position="438"/>
    </location>
</feature>
<dbReference type="GO" id="GO:0005524">
    <property type="term" value="F:ATP binding"/>
    <property type="evidence" value="ECO:0007669"/>
    <property type="project" value="UniProtKB-UniRule"/>
</dbReference>
<feature type="compositionally biased region" description="Basic and acidic residues" evidence="6">
    <location>
        <begin position="231"/>
        <end position="241"/>
    </location>
</feature>
<reference evidence="8" key="3">
    <citation type="submission" date="2015-04" db="UniProtKB">
        <authorList>
            <consortium name="EnsemblPlants"/>
        </authorList>
    </citation>
    <scope>IDENTIFICATION</scope>
</reference>
<dbReference type="STRING" id="77586.A0A0D9W170"/>
<dbReference type="FunFam" id="1.10.510.10:FF:000284">
    <property type="entry name" value="Putative receptor-like serine/threonine-protein kinase"/>
    <property type="match status" value="1"/>
</dbReference>
<feature type="compositionally biased region" description="Low complexity" evidence="6">
    <location>
        <begin position="401"/>
        <end position="414"/>
    </location>
</feature>
<dbReference type="InterPro" id="IPR011009">
    <property type="entry name" value="Kinase-like_dom_sf"/>
</dbReference>
<dbReference type="InterPro" id="IPR046958">
    <property type="entry name" value="RBK1/2/STUNTED"/>
</dbReference>
<feature type="compositionally biased region" description="Polar residues" evidence="6">
    <location>
        <begin position="448"/>
        <end position="459"/>
    </location>
</feature>
<dbReference type="InterPro" id="IPR017441">
    <property type="entry name" value="Protein_kinase_ATP_BS"/>
</dbReference>
<keyword evidence="2 5" id="KW-0547">Nucleotide-binding</keyword>
<feature type="compositionally biased region" description="Acidic residues" evidence="6">
    <location>
        <begin position="341"/>
        <end position="351"/>
    </location>
</feature>
<dbReference type="HOGENOM" id="CLU_000288_155_0_1"/>
<evidence type="ECO:0000313" key="8">
    <source>
        <dbReference type="EnsemblPlants" id="LPERR03G34450.1"/>
    </source>
</evidence>
<dbReference type="InterPro" id="IPR008271">
    <property type="entry name" value="Ser/Thr_kinase_AS"/>
</dbReference>
<feature type="compositionally biased region" description="Basic and acidic residues" evidence="6">
    <location>
        <begin position="293"/>
        <end position="308"/>
    </location>
</feature>
<feature type="binding site" evidence="5">
    <location>
        <position position="630"/>
    </location>
    <ligand>
        <name>ATP</name>
        <dbReference type="ChEBI" id="CHEBI:30616"/>
    </ligand>
</feature>
<evidence type="ECO:0000256" key="1">
    <source>
        <dbReference type="ARBA" id="ARBA00022679"/>
    </source>
</evidence>
<feature type="region of interest" description="Disordered" evidence="6">
    <location>
        <begin position="231"/>
        <end position="313"/>
    </location>
</feature>
<dbReference type="Gene3D" id="3.30.200.20">
    <property type="entry name" value="Phosphorylase Kinase, domain 1"/>
    <property type="match status" value="1"/>
</dbReference>
<dbReference type="PROSITE" id="PS50011">
    <property type="entry name" value="PROTEIN_KINASE_DOM"/>
    <property type="match status" value="1"/>
</dbReference>
<feature type="compositionally biased region" description="Low complexity" evidence="6">
    <location>
        <begin position="360"/>
        <end position="377"/>
    </location>
</feature>
<organism evidence="8 9">
    <name type="scientific">Leersia perrieri</name>
    <dbReference type="NCBI Taxonomy" id="77586"/>
    <lineage>
        <taxon>Eukaryota</taxon>
        <taxon>Viridiplantae</taxon>
        <taxon>Streptophyta</taxon>
        <taxon>Embryophyta</taxon>
        <taxon>Tracheophyta</taxon>
        <taxon>Spermatophyta</taxon>
        <taxon>Magnoliopsida</taxon>
        <taxon>Liliopsida</taxon>
        <taxon>Poales</taxon>
        <taxon>Poaceae</taxon>
        <taxon>BOP clade</taxon>
        <taxon>Oryzoideae</taxon>
        <taxon>Oryzeae</taxon>
        <taxon>Oryzinae</taxon>
        <taxon>Leersia</taxon>
    </lineage>
</organism>
<evidence type="ECO:0000259" key="7">
    <source>
        <dbReference type="PROSITE" id="PS50011"/>
    </source>
</evidence>
<accession>A0A0D9W170</accession>
<sequence>MKVSKKHQQGTEEIAMEDAGAGVVEICSGEEERKGAASPAAAEGGVVAGAGAGGEGDGRTLVVGVKADAASRTLLTWTFINVAAPGDRIVAVHVVLTSAPEAATAVDFDTMLAVYEGFCNLKQINLKLKICKDSSVRKALVREANLFGASKVIVGIAKKKRGISSVHSVAKYCSKKLPVKCAVLAVDSGKIVFRRESNVHSGKVSAELPGCGDNEMYCEVPFVARQCKEEPLPLVEPKDDGGGGGGEEEEEEDHDVGTNGSQLVNVVSEEQQLSSTDPAELLRDQVQGEIDPSDVKGEESTMEQKDEISELPGEGASVLYCVLPERNGHSTASTSSRQSDDLTDPPTEGDGELYCILPPRNGNSGRSSGDSSRSTTSLKHNDSTTLSAQGDGELYCRLPRTGHSGRSSGGSKRSFGAKRLIRRSSSFSSDIQLNSETSPSKKDGSVCSIATEQTSSVVSTEAGDSPKDAARNVDTPSGSPLSLRRMIEGRPDRCRLRRRIFSHQRSSSFEWAKISMVQWAMRLPSRYASVSDNRSLKSDASPRLNCDSECESTSAVDTESIFSFSLYDISWPPSELESLQEKYSSMCRLFSYEELKLATSNFSPDMLIGKGGTSQVYKAQLSDGTLSAVKILKPSVDALQEFITEVEIATSLQHDNIVSLKGFSSDNYSLMLVYDYMLQGSLDKALHGKNDSKDSLSWEKRNTIATSIAKALEYLHHGSVTQSVIHGDIKSSNILLSEDFQAQLCDFGLAKQVSASTSHLTCTDITGTFGYLAPEYFSHGKVNEKIDVYAFGVVILEIISGRRPIRTGCAKGQESLIGWAKPLLSSGEIKQLVDPFLGNDYDCDEMERMTLAASLCTRTSSHSRPEMSQVLKLLEGDDETIHWARSQVTASFDGSDEEAVTPDSNMQSHLNLALLGVEDDTVSHCSTEQTIDTSADGYWSRSSSFD</sequence>
<evidence type="ECO:0000256" key="5">
    <source>
        <dbReference type="PROSITE-ProRule" id="PRU10141"/>
    </source>
</evidence>
<dbReference type="PROSITE" id="PS00107">
    <property type="entry name" value="PROTEIN_KINASE_ATP"/>
    <property type="match status" value="1"/>
</dbReference>
<feature type="region of interest" description="Disordered" evidence="6">
    <location>
        <begin position="327"/>
        <end position="484"/>
    </location>
</feature>
<dbReference type="PANTHER" id="PTHR47987">
    <property type="entry name" value="OS08G0249100 PROTEIN"/>
    <property type="match status" value="1"/>
</dbReference>
<feature type="domain" description="Protein kinase" evidence="7">
    <location>
        <begin position="602"/>
        <end position="881"/>
    </location>
</feature>
<dbReference type="InterPro" id="IPR014729">
    <property type="entry name" value="Rossmann-like_a/b/a_fold"/>
</dbReference>
<dbReference type="EnsemblPlants" id="LPERR03G34450.1">
    <property type="protein sequence ID" value="LPERR03G34450.1"/>
    <property type="gene ID" value="LPERR03G34450"/>
</dbReference>
<protein>
    <recommendedName>
        <fullName evidence="7">Protein kinase domain-containing protein</fullName>
    </recommendedName>
</protein>
<dbReference type="PANTHER" id="PTHR47987:SF5">
    <property type="entry name" value="PROTEIN KINASE DOMAIN-CONTAINING PROTEIN"/>
    <property type="match status" value="1"/>
</dbReference>
<keyword evidence="9" id="KW-1185">Reference proteome</keyword>
<keyword evidence="1" id="KW-0808">Transferase</keyword>
<evidence type="ECO:0000256" key="2">
    <source>
        <dbReference type="ARBA" id="ARBA00022741"/>
    </source>
</evidence>
<dbReference type="SUPFAM" id="SSF52402">
    <property type="entry name" value="Adenine nucleotide alpha hydrolases-like"/>
    <property type="match status" value="1"/>
</dbReference>
<dbReference type="SMART" id="SM00220">
    <property type="entry name" value="S_TKc"/>
    <property type="match status" value="1"/>
</dbReference>
<dbReference type="AlphaFoldDB" id="A0A0D9W170"/>
<evidence type="ECO:0000256" key="4">
    <source>
        <dbReference type="ARBA" id="ARBA00022840"/>
    </source>
</evidence>
<proteinExistence type="predicted"/>
<keyword evidence="3" id="KW-0418">Kinase</keyword>
<feature type="compositionally biased region" description="Polar residues" evidence="6">
    <location>
        <begin position="258"/>
        <end position="277"/>
    </location>
</feature>
<dbReference type="PROSITE" id="PS00108">
    <property type="entry name" value="PROTEIN_KINASE_ST"/>
    <property type="match status" value="1"/>
</dbReference>
<dbReference type="SUPFAM" id="SSF56112">
    <property type="entry name" value="Protein kinase-like (PK-like)"/>
    <property type="match status" value="1"/>
</dbReference>
<reference evidence="8 9" key="1">
    <citation type="submission" date="2012-08" db="EMBL/GenBank/DDBJ databases">
        <title>Oryza genome evolution.</title>
        <authorList>
            <person name="Wing R.A."/>
        </authorList>
    </citation>
    <scope>NUCLEOTIDE SEQUENCE</scope>
</reference>